<feature type="transmembrane region" description="Helical" evidence="1">
    <location>
        <begin position="12"/>
        <end position="28"/>
    </location>
</feature>
<dbReference type="EMBL" id="CAJMWS010001055">
    <property type="protein sequence ID" value="CAE6472147.1"/>
    <property type="molecule type" value="Genomic_DNA"/>
</dbReference>
<gene>
    <name evidence="2" type="ORF">RDB_LOCUS177405</name>
</gene>
<dbReference type="Gene3D" id="1.10.630.10">
    <property type="entry name" value="Cytochrome P450"/>
    <property type="match status" value="1"/>
</dbReference>
<dbReference type="GO" id="GO:0004497">
    <property type="term" value="F:monooxygenase activity"/>
    <property type="evidence" value="ECO:0007669"/>
    <property type="project" value="InterPro"/>
</dbReference>
<evidence type="ECO:0000313" key="2">
    <source>
        <dbReference type="EMBL" id="CAE6472147.1"/>
    </source>
</evidence>
<keyword evidence="1" id="KW-1133">Transmembrane helix</keyword>
<organism evidence="2 3">
    <name type="scientific">Rhizoctonia solani</name>
    <dbReference type="NCBI Taxonomy" id="456999"/>
    <lineage>
        <taxon>Eukaryota</taxon>
        <taxon>Fungi</taxon>
        <taxon>Dikarya</taxon>
        <taxon>Basidiomycota</taxon>
        <taxon>Agaricomycotina</taxon>
        <taxon>Agaricomycetes</taxon>
        <taxon>Cantharellales</taxon>
        <taxon>Ceratobasidiaceae</taxon>
        <taxon>Rhizoctonia</taxon>
    </lineage>
</organism>
<name>A0A8H3C5Y0_9AGAM</name>
<feature type="non-terminal residue" evidence="2">
    <location>
        <position position="1"/>
    </location>
</feature>
<dbReference type="InterPro" id="IPR036396">
    <property type="entry name" value="Cyt_P450_sf"/>
</dbReference>
<proteinExistence type="predicted"/>
<evidence type="ECO:0000313" key="3">
    <source>
        <dbReference type="Proteomes" id="UP000663846"/>
    </source>
</evidence>
<dbReference type="GO" id="GO:0020037">
    <property type="term" value="F:heme binding"/>
    <property type="evidence" value="ECO:0007669"/>
    <property type="project" value="InterPro"/>
</dbReference>
<dbReference type="Proteomes" id="UP000663846">
    <property type="component" value="Unassembled WGS sequence"/>
</dbReference>
<dbReference type="AlphaFoldDB" id="A0A8H3C5Y0"/>
<evidence type="ECO:0000256" key="1">
    <source>
        <dbReference type="SAM" id="Phobius"/>
    </source>
</evidence>
<dbReference type="GO" id="GO:0005506">
    <property type="term" value="F:iron ion binding"/>
    <property type="evidence" value="ECO:0007669"/>
    <property type="project" value="InterPro"/>
</dbReference>
<reference evidence="2" key="1">
    <citation type="submission" date="2021-01" db="EMBL/GenBank/DDBJ databases">
        <authorList>
            <person name="Kaushik A."/>
        </authorList>
    </citation>
    <scope>NUCLEOTIDE SEQUENCE</scope>
    <source>
        <strain evidence="2">AG1-1C</strain>
    </source>
</reference>
<dbReference type="SUPFAM" id="SSF48264">
    <property type="entry name" value="Cytochrome P450"/>
    <property type="match status" value="1"/>
</dbReference>
<accession>A0A8H3C5Y0</accession>
<keyword evidence="1" id="KW-0472">Membrane</keyword>
<keyword evidence="1" id="KW-0812">Transmembrane</keyword>
<protein>
    <submittedName>
        <fullName evidence="2">Uncharacterized protein</fullName>
    </submittedName>
</protein>
<comment type="caution">
    <text evidence="2">The sequence shown here is derived from an EMBL/GenBank/DDBJ whole genome shotgun (WGS) entry which is preliminary data.</text>
</comment>
<dbReference type="GO" id="GO:0016705">
    <property type="term" value="F:oxidoreductase activity, acting on paired donors, with incorporation or reduction of molecular oxygen"/>
    <property type="evidence" value="ECO:0007669"/>
    <property type="project" value="InterPro"/>
</dbReference>
<sequence length="126" mass="14217">MSTESIQPIQCAAALGAIALGYYLVPYFHDPYDYRRRFSGPWLAGLSGWWMSYTVLKGNMNEDIRKLHEKYGTFVRIGPNHISISDPHAMEAVYAHGSGFLKSDFYKAPNGQASNTFLELDKAKHL</sequence>